<keyword evidence="5" id="KW-0804">Transcription</keyword>
<dbReference type="PANTHER" id="PTHR46577">
    <property type="entry name" value="HTH-TYPE TRANSCRIPTIONAL REGULATORY PROTEIN GABR"/>
    <property type="match status" value="1"/>
</dbReference>
<dbReference type="EMBL" id="JAWJAC010000008">
    <property type="protein sequence ID" value="MDV2863879.1"/>
    <property type="molecule type" value="Genomic_DNA"/>
</dbReference>
<dbReference type="GO" id="GO:0030170">
    <property type="term" value="F:pyridoxal phosphate binding"/>
    <property type="evidence" value="ECO:0007669"/>
    <property type="project" value="InterPro"/>
</dbReference>
<evidence type="ECO:0000313" key="8">
    <source>
        <dbReference type="Proteomes" id="UP001286589"/>
    </source>
</evidence>
<comment type="caution">
    <text evidence="7">The sequence shown here is derived from an EMBL/GenBank/DDBJ whole genome shotgun (WGS) entry which is preliminary data.</text>
</comment>
<reference evidence="7 8" key="1">
    <citation type="submission" date="2023-10" db="EMBL/GenBank/DDBJ databases">
        <title>Phytobacter spp. The emergence of a new genus of hospital-origin enterobacteria encoding carbapenemases in Argentina.</title>
        <authorList>
            <person name="Vay C."/>
            <person name="Almuzara M."/>
            <person name="Traglia G.M."/>
            <person name="Campos J."/>
        </authorList>
    </citation>
    <scope>NUCLEOTIDE SEQUENCE [LARGE SCALE GENOMIC DNA]</scope>
    <source>
        <strain evidence="7 8">CVMA36</strain>
    </source>
</reference>
<evidence type="ECO:0000313" key="7">
    <source>
        <dbReference type="EMBL" id="MDV2863879.1"/>
    </source>
</evidence>
<evidence type="ECO:0000256" key="4">
    <source>
        <dbReference type="ARBA" id="ARBA00023125"/>
    </source>
</evidence>
<sequence>MFKHAQLETVKAWMSDPANGSLPLHERIQRAIRALILEGILSHGKALPASRALATSLNVSRDTIETAYTRLHAEGFIERHTGKGSFVSASARFLKSHSRQRQSAAAVREPALSERGKRVYGSGGIREFSLPRPLAPGIPETRLFPLQTWERLARQVLKEYRHHALEQSPPQGTERLRQAIAEYVNLERGAHATPERIIILTSSQQALALCSHVLMDSGDAIAVEDPAYQGAQKAFDTAGLNSLPVPLDEKGLCIASLNALTEPAKALYLTPSHQYPTGVTLSLERRLAVINWANHHKAWIIEDDYDSEFHYEGKPMACVQGLDAFNRTIYIGTFTKSLFPGLRIAWMIVPAELVEPLTMARTLMDGHTASMTQLTVAKFLEGGHFSAYVRMMRGVYVARRDKLASLIEKYLADFVVGITPAGGMQMPCYLKDGLSETAVAAAARRAGIDMLGLTGLYASKPASPGFLLGFAAYTEKEMEDAVGKLAALFRRL</sequence>
<dbReference type="GO" id="GO:0003677">
    <property type="term" value="F:DNA binding"/>
    <property type="evidence" value="ECO:0007669"/>
    <property type="project" value="UniProtKB-KW"/>
</dbReference>
<dbReference type="CDD" id="cd00609">
    <property type="entry name" value="AAT_like"/>
    <property type="match status" value="1"/>
</dbReference>
<comment type="similarity">
    <text evidence="1">In the C-terminal section; belongs to the class-I pyridoxal-phosphate-dependent aminotransferase family.</text>
</comment>
<dbReference type="InterPro" id="IPR004839">
    <property type="entry name" value="Aminotransferase_I/II_large"/>
</dbReference>
<dbReference type="Pfam" id="PF00155">
    <property type="entry name" value="Aminotran_1_2"/>
    <property type="match status" value="1"/>
</dbReference>
<evidence type="ECO:0000256" key="1">
    <source>
        <dbReference type="ARBA" id="ARBA00005384"/>
    </source>
</evidence>
<dbReference type="PANTHER" id="PTHR46577:SF1">
    <property type="entry name" value="HTH-TYPE TRANSCRIPTIONAL REGULATORY PROTEIN GABR"/>
    <property type="match status" value="1"/>
</dbReference>
<dbReference type="Gene3D" id="3.40.640.10">
    <property type="entry name" value="Type I PLP-dependent aspartate aminotransferase-like (Major domain)"/>
    <property type="match status" value="1"/>
</dbReference>
<dbReference type="SUPFAM" id="SSF53383">
    <property type="entry name" value="PLP-dependent transferases"/>
    <property type="match status" value="1"/>
</dbReference>
<evidence type="ECO:0000259" key="6">
    <source>
        <dbReference type="PROSITE" id="PS50949"/>
    </source>
</evidence>
<protein>
    <submittedName>
        <fullName evidence="7">PLP-dependent aminotransferase family protein</fullName>
    </submittedName>
</protein>
<dbReference type="InterPro" id="IPR015421">
    <property type="entry name" value="PyrdxlP-dep_Trfase_major"/>
</dbReference>
<dbReference type="RefSeq" id="WP_229221007.1">
    <property type="nucleotide sequence ID" value="NZ_JAWJAC010000008.1"/>
</dbReference>
<dbReference type="InterPro" id="IPR000524">
    <property type="entry name" value="Tscrpt_reg_HTH_GntR"/>
</dbReference>
<keyword evidence="4" id="KW-0238">DNA-binding</keyword>
<evidence type="ECO:0000256" key="5">
    <source>
        <dbReference type="ARBA" id="ARBA00023163"/>
    </source>
</evidence>
<dbReference type="Pfam" id="PF00392">
    <property type="entry name" value="GntR"/>
    <property type="match status" value="1"/>
</dbReference>
<keyword evidence="7" id="KW-0808">Transferase</keyword>
<evidence type="ECO:0000256" key="2">
    <source>
        <dbReference type="ARBA" id="ARBA00022898"/>
    </source>
</evidence>
<keyword evidence="3" id="KW-0805">Transcription regulation</keyword>
<dbReference type="GO" id="GO:0003700">
    <property type="term" value="F:DNA-binding transcription factor activity"/>
    <property type="evidence" value="ECO:0007669"/>
    <property type="project" value="InterPro"/>
</dbReference>
<proteinExistence type="inferred from homology"/>
<dbReference type="InterPro" id="IPR036390">
    <property type="entry name" value="WH_DNA-bd_sf"/>
</dbReference>
<dbReference type="PROSITE" id="PS50949">
    <property type="entry name" value="HTH_GNTR"/>
    <property type="match status" value="1"/>
</dbReference>
<evidence type="ECO:0000256" key="3">
    <source>
        <dbReference type="ARBA" id="ARBA00023015"/>
    </source>
</evidence>
<dbReference type="GO" id="GO:0008483">
    <property type="term" value="F:transaminase activity"/>
    <property type="evidence" value="ECO:0007669"/>
    <property type="project" value="UniProtKB-KW"/>
</dbReference>
<dbReference type="Proteomes" id="UP001286589">
    <property type="component" value="Unassembled WGS sequence"/>
</dbReference>
<gene>
    <name evidence="7" type="ORF">R0H02_15575</name>
</gene>
<name>A0AB35RR54_9ENTR</name>
<dbReference type="SUPFAM" id="SSF46785">
    <property type="entry name" value="Winged helix' DNA-binding domain"/>
    <property type="match status" value="1"/>
</dbReference>
<dbReference type="Gene3D" id="1.10.10.10">
    <property type="entry name" value="Winged helix-like DNA-binding domain superfamily/Winged helix DNA-binding domain"/>
    <property type="match status" value="1"/>
</dbReference>
<dbReference type="PRINTS" id="PR00035">
    <property type="entry name" value="HTHGNTR"/>
</dbReference>
<dbReference type="InterPro" id="IPR036388">
    <property type="entry name" value="WH-like_DNA-bd_sf"/>
</dbReference>
<organism evidence="7 8">
    <name type="scientific">Phytobacter ursingii</name>
    <dbReference type="NCBI Taxonomy" id="1972431"/>
    <lineage>
        <taxon>Bacteria</taxon>
        <taxon>Pseudomonadati</taxon>
        <taxon>Pseudomonadota</taxon>
        <taxon>Gammaproteobacteria</taxon>
        <taxon>Enterobacterales</taxon>
        <taxon>Enterobacteriaceae</taxon>
        <taxon>Phytobacter</taxon>
    </lineage>
</organism>
<feature type="domain" description="HTH gntR-type" evidence="6">
    <location>
        <begin position="22"/>
        <end position="90"/>
    </location>
</feature>
<dbReference type="SMART" id="SM00345">
    <property type="entry name" value="HTH_GNTR"/>
    <property type="match status" value="1"/>
</dbReference>
<keyword evidence="7" id="KW-0032">Aminotransferase</keyword>
<dbReference type="InterPro" id="IPR015424">
    <property type="entry name" value="PyrdxlP-dep_Trfase"/>
</dbReference>
<dbReference type="InterPro" id="IPR051446">
    <property type="entry name" value="HTH_trans_reg/aminotransferase"/>
</dbReference>
<accession>A0AB35RR54</accession>
<dbReference type="CDD" id="cd07377">
    <property type="entry name" value="WHTH_GntR"/>
    <property type="match status" value="1"/>
</dbReference>
<keyword evidence="8" id="KW-1185">Reference proteome</keyword>
<dbReference type="AlphaFoldDB" id="A0AB35RR54"/>
<keyword evidence="2" id="KW-0663">Pyridoxal phosphate</keyword>